<accession>U4U9Y0</accession>
<dbReference type="AlphaFoldDB" id="U4U9Y0"/>
<dbReference type="InterPro" id="IPR036069">
    <property type="entry name" value="DUF34/NIF3_sf"/>
</dbReference>
<dbReference type="FunFam" id="3.40.1390.30:FF:000001">
    <property type="entry name" value="GTP cyclohydrolase 1 type 2"/>
    <property type="match status" value="1"/>
</dbReference>
<protein>
    <recommendedName>
        <fullName evidence="2">NIF3-like protein 1</fullName>
    </recommendedName>
</protein>
<dbReference type="Proteomes" id="UP000030742">
    <property type="component" value="Unassembled WGS sequence"/>
</dbReference>
<evidence type="ECO:0000256" key="3">
    <source>
        <dbReference type="PIRSR" id="PIRSR602678-1"/>
    </source>
</evidence>
<dbReference type="Gene3D" id="3.40.1390.30">
    <property type="entry name" value="NIF3 (NGG1p interacting factor 3)-like"/>
    <property type="match status" value="1"/>
</dbReference>
<reference evidence="4 5" key="1">
    <citation type="journal article" date="2013" name="Genome Biol.">
        <title>Draft genome of the mountain pine beetle, Dendroctonus ponderosae Hopkins, a major forest pest.</title>
        <authorList>
            <person name="Keeling C.I."/>
            <person name="Yuen M.M."/>
            <person name="Liao N.Y."/>
            <person name="Docking T.R."/>
            <person name="Chan S.K."/>
            <person name="Taylor G.A."/>
            <person name="Palmquist D.L."/>
            <person name="Jackman S.D."/>
            <person name="Nguyen A."/>
            <person name="Li M."/>
            <person name="Henderson H."/>
            <person name="Janes J.K."/>
            <person name="Zhao Y."/>
            <person name="Pandoh P."/>
            <person name="Moore R."/>
            <person name="Sperling F.A."/>
            <person name="Huber D.P."/>
            <person name="Birol I."/>
            <person name="Jones S.J."/>
            <person name="Bohlmann J."/>
        </authorList>
    </citation>
    <scope>NUCLEOTIDE SEQUENCE</scope>
</reference>
<sequence length="278" mass="30000">MRLLSNLWHSRPFSTMGLPLKSVLDKLQKIAPLRLAEPWDNVGLLVQPERQAQVSTVLLTIDLTEDVVAEAQHVGAQLIVSYHPNIFKPLKSLTQSSWKERVVVECIRSNIAVYSPHTSWDAIRGGVNDWLGAALPHSASRPILPSAERPDAGAGRLLTLGEALSLRQVLALVKTHIGLGYLRLGLGRGGSLESQVGTVALCAGSGATVLANVEADLYLTGEMSHHDVLEATQRGVHVVLCNHSDSERGFLKVVQPEIAAAGLQVKVSEVDRDCLTTI</sequence>
<name>U4U9Y0_DENPD</name>
<keyword evidence="3" id="KW-0479">Metal-binding</keyword>
<evidence type="ECO:0000256" key="2">
    <source>
        <dbReference type="ARBA" id="ARBA00019069"/>
    </source>
</evidence>
<dbReference type="GO" id="GO:0005739">
    <property type="term" value="C:mitochondrion"/>
    <property type="evidence" value="ECO:0007669"/>
    <property type="project" value="TreeGrafter"/>
</dbReference>
<dbReference type="STRING" id="77166.U4U9Y0"/>
<proteinExistence type="inferred from homology"/>
<feature type="binding site" evidence="3">
    <location>
        <position position="243"/>
    </location>
    <ligand>
        <name>a divalent metal cation</name>
        <dbReference type="ChEBI" id="CHEBI:60240"/>
        <label>1</label>
    </ligand>
</feature>
<dbReference type="InterPro" id="IPR002678">
    <property type="entry name" value="DUF34/NIF3"/>
</dbReference>
<feature type="binding site" evidence="3">
    <location>
        <position position="247"/>
    </location>
    <ligand>
        <name>a divalent metal cation</name>
        <dbReference type="ChEBI" id="CHEBI:60240"/>
        <label>1</label>
    </ligand>
</feature>
<organism evidence="4 5">
    <name type="scientific">Dendroctonus ponderosae</name>
    <name type="common">Mountain pine beetle</name>
    <dbReference type="NCBI Taxonomy" id="77166"/>
    <lineage>
        <taxon>Eukaryota</taxon>
        <taxon>Metazoa</taxon>
        <taxon>Ecdysozoa</taxon>
        <taxon>Arthropoda</taxon>
        <taxon>Hexapoda</taxon>
        <taxon>Insecta</taxon>
        <taxon>Pterygota</taxon>
        <taxon>Neoptera</taxon>
        <taxon>Endopterygota</taxon>
        <taxon>Coleoptera</taxon>
        <taxon>Polyphaga</taxon>
        <taxon>Cucujiformia</taxon>
        <taxon>Curculionidae</taxon>
        <taxon>Scolytinae</taxon>
        <taxon>Dendroctonus</taxon>
    </lineage>
</organism>
<feature type="binding site" evidence="3">
    <location>
        <position position="83"/>
    </location>
    <ligand>
        <name>a divalent metal cation</name>
        <dbReference type="ChEBI" id="CHEBI:60240"/>
        <label>1</label>
    </ligand>
</feature>
<dbReference type="OrthoDB" id="3345469at2759"/>
<evidence type="ECO:0000256" key="1">
    <source>
        <dbReference type="ARBA" id="ARBA00006964"/>
    </source>
</evidence>
<dbReference type="PANTHER" id="PTHR13799:SF13">
    <property type="entry name" value="NIF3-LIKE PROTEIN 1"/>
    <property type="match status" value="1"/>
</dbReference>
<feature type="binding site" evidence="3">
    <location>
        <position position="121"/>
    </location>
    <ligand>
        <name>a divalent metal cation</name>
        <dbReference type="ChEBI" id="CHEBI:60240"/>
        <label>1</label>
    </ligand>
</feature>
<comment type="similarity">
    <text evidence="1">Belongs to the GTP cyclohydrolase I type 2/NIF3 family.</text>
</comment>
<dbReference type="PANTHER" id="PTHR13799">
    <property type="entry name" value="NGG1 INTERACTING FACTOR 3"/>
    <property type="match status" value="1"/>
</dbReference>
<dbReference type="EMBL" id="KB632191">
    <property type="protein sequence ID" value="ERL89827.1"/>
    <property type="molecule type" value="Genomic_DNA"/>
</dbReference>
<evidence type="ECO:0000313" key="4">
    <source>
        <dbReference type="EMBL" id="ERL89827.1"/>
    </source>
</evidence>
<dbReference type="NCBIfam" id="TIGR00486">
    <property type="entry name" value="YbgI_SA1388"/>
    <property type="match status" value="1"/>
</dbReference>
<dbReference type="SUPFAM" id="SSF102705">
    <property type="entry name" value="NIF3 (NGG1p interacting factor 3)-like"/>
    <property type="match status" value="1"/>
</dbReference>
<dbReference type="GO" id="GO:0046872">
    <property type="term" value="F:metal ion binding"/>
    <property type="evidence" value="ECO:0007669"/>
    <property type="project" value="UniProtKB-KW"/>
</dbReference>
<dbReference type="Pfam" id="PF01784">
    <property type="entry name" value="DUF34_NIF3"/>
    <property type="match status" value="1"/>
</dbReference>
<evidence type="ECO:0000313" key="5">
    <source>
        <dbReference type="Proteomes" id="UP000030742"/>
    </source>
</evidence>
<gene>
    <name evidence="4" type="ORF">D910_07187</name>
</gene>